<keyword evidence="2" id="KW-1185">Reference proteome</keyword>
<dbReference type="InParanoid" id="A0A1Y5TXG5"/>
<accession>A0A1Y5TXG5</accession>
<sequence length="301" mass="33449">MGGGTLHQLLAAGANAPPLPGVDGLADAAVARHGSAIVAVLLYGSCLRDRIVEGRMLDFYLICDGYRSVHRNPLMRLANWLVPPNVYYIEGDFDGIRVRAKYALVSLDQFERRNGPGALLPYFWGRFAQPTAILRARDEATRERLLASLARAARTLLDETRPLVPAGDPDALWTRALGESYATELRAESPDRARELFEADAGRYRAVAAALDAENEGTGGALRSPRAAARRWRLRRLLGKLMSVVRLLKASTTFEGGADYLAWKIERHSGVPIELTPWQRRHPVLASVTLFARLRRRRAFR</sequence>
<dbReference type="EMBL" id="FWFR01000004">
    <property type="protein sequence ID" value="SLN76194.1"/>
    <property type="molecule type" value="Genomic_DNA"/>
</dbReference>
<dbReference type="Proteomes" id="UP000193200">
    <property type="component" value="Unassembled WGS sequence"/>
</dbReference>
<reference evidence="1 2" key="1">
    <citation type="submission" date="2017-03" db="EMBL/GenBank/DDBJ databases">
        <authorList>
            <person name="Afonso C.L."/>
            <person name="Miller P.J."/>
            <person name="Scott M.A."/>
            <person name="Spackman E."/>
            <person name="Goraichik I."/>
            <person name="Dimitrov K.M."/>
            <person name="Suarez D.L."/>
            <person name="Swayne D.E."/>
        </authorList>
    </citation>
    <scope>NUCLEOTIDE SEQUENCE [LARGE SCALE GENOMIC DNA]</scope>
    <source>
        <strain evidence="1 2">CECT 7691</strain>
    </source>
</reference>
<organism evidence="1 2">
    <name type="scientific">Oceanibacterium hippocampi</name>
    <dbReference type="NCBI Taxonomy" id="745714"/>
    <lineage>
        <taxon>Bacteria</taxon>
        <taxon>Pseudomonadati</taxon>
        <taxon>Pseudomonadota</taxon>
        <taxon>Alphaproteobacteria</taxon>
        <taxon>Sneathiellales</taxon>
        <taxon>Sneathiellaceae</taxon>
        <taxon>Oceanibacterium</taxon>
    </lineage>
</organism>
<proteinExistence type="predicted"/>
<dbReference type="AlphaFoldDB" id="A0A1Y5TXG5"/>
<name>A0A1Y5TXG5_9PROT</name>
<evidence type="ECO:0008006" key="3">
    <source>
        <dbReference type="Google" id="ProtNLM"/>
    </source>
</evidence>
<gene>
    <name evidence="1" type="ORF">OCH7691_04061</name>
</gene>
<evidence type="ECO:0000313" key="2">
    <source>
        <dbReference type="Proteomes" id="UP000193200"/>
    </source>
</evidence>
<protein>
    <recommendedName>
        <fullName evidence="3">Phosphatidate cytidylyltransferase</fullName>
    </recommendedName>
</protein>
<evidence type="ECO:0000313" key="1">
    <source>
        <dbReference type="EMBL" id="SLN76194.1"/>
    </source>
</evidence>
<dbReference type="RefSeq" id="WP_085885384.1">
    <property type="nucleotide sequence ID" value="NZ_FWFR01000004.1"/>
</dbReference>
<dbReference type="OrthoDB" id="7340718at2"/>